<dbReference type="SUPFAM" id="SSF48452">
    <property type="entry name" value="TPR-like"/>
    <property type="match status" value="1"/>
</dbReference>
<dbReference type="EMBL" id="FZPD01000002">
    <property type="protein sequence ID" value="SNS69206.1"/>
    <property type="molecule type" value="Genomic_DNA"/>
</dbReference>
<dbReference type="PROSITE" id="PS51123">
    <property type="entry name" value="OMPA_2"/>
    <property type="match status" value="1"/>
</dbReference>
<dbReference type="AlphaFoldDB" id="A0A239GIU0"/>
<dbReference type="Proteomes" id="UP000198393">
    <property type="component" value="Unassembled WGS sequence"/>
</dbReference>
<dbReference type="InterPro" id="IPR050330">
    <property type="entry name" value="Bact_OuterMem_StrucFunc"/>
</dbReference>
<dbReference type="Gene3D" id="2.120.10.30">
    <property type="entry name" value="TolB, C-terminal domain"/>
    <property type="match status" value="1"/>
</dbReference>
<dbReference type="InterPro" id="IPR011990">
    <property type="entry name" value="TPR-like_helical_dom_sf"/>
</dbReference>
<dbReference type="InterPro" id="IPR036737">
    <property type="entry name" value="OmpA-like_sf"/>
</dbReference>
<organism evidence="8 9">
    <name type="scientific">Ekhidna lutea</name>
    <dbReference type="NCBI Taxonomy" id="447679"/>
    <lineage>
        <taxon>Bacteria</taxon>
        <taxon>Pseudomonadati</taxon>
        <taxon>Bacteroidota</taxon>
        <taxon>Cytophagia</taxon>
        <taxon>Cytophagales</taxon>
        <taxon>Reichenbachiellaceae</taxon>
        <taxon>Ekhidna</taxon>
    </lineage>
</organism>
<evidence type="ECO:0000313" key="9">
    <source>
        <dbReference type="Proteomes" id="UP000198393"/>
    </source>
</evidence>
<feature type="repeat" description="TPR" evidence="4">
    <location>
        <begin position="56"/>
        <end position="89"/>
    </location>
</feature>
<accession>A0A239GIU0</accession>
<keyword evidence="9" id="KW-1185">Reference proteome</keyword>
<evidence type="ECO:0000313" key="8">
    <source>
        <dbReference type="EMBL" id="SNS69206.1"/>
    </source>
</evidence>
<gene>
    <name evidence="8" type="ORF">SAMN05421640_0873</name>
</gene>
<dbReference type="Gene3D" id="3.30.1330.60">
    <property type="entry name" value="OmpA-like domain"/>
    <property type="match status" value="1"/>
</dbReference>
<dbReference type="PANTHER" id="PTHR30329:SF21">
    <property type="entry name" value="LIPOPROTEIN YIAD-RELATED"/>
    <property type="match status" value="1"/>
</dbReference>
<feature type="chain" id="PRO_5012941175" evidence="6">
    <location>
        <begin position="22"/>
        <end position="638"/>
    </location>
</feature>
<feature type="signal peptide" evidence="6">
    <location>
        <begin position="1"/>
        <end position="21"/>
    </location>
</feature>
<keyword evidence="3" id="KW-0998">Cell outer membrane</keyword>
<dbReference type="InterPro" id="IPR006664">
    <property type="entry name" value="OMP_bac"/>
</dbReference>
<feature type="repeat" description="TPR" evidence="4">
    <location>
        <begin position="22"/>
        <end position="55"/>
    </location>
</feature>
<dbReference type="InterPro" id="IPR011659">
    <property type="entry name" value="WD40"/>
</dbReference>
<reference evidence="8 9" key="1">
    <citation type="submission" date="2017-06" db="EMBL/GenBank/DDBJ databases">
        <authorList>
            <person name="Kim H.J."/>
            <person name="Triplett B.A."/>
        </authorList>
    </citation>
    <scope>NUCLEOTIDE SEQUENCE [LARGE SCALE GENOMIC DNA]</scope>
    <source>
        <strain evidence="8 9">DSM 19307</strain>
    </source>
</reference>
<keyword evidence="4" id="KW-0802">TPR repeat</keyword>
<keyword evidence="2 5" id="KW-0472">Membrane</keyword>
<dbReference type="Gene3D" id="1.25.40.10">
    <property type="entry name" value="Tetratricopeptide repeat domain"/>
    <property type="match status" value="1"/>
</dbReference>
<dbReference type="Pfam" id="PF00691">
    <property type="entry name" value="OmpA"/>
    <property type="match status" value="1"/>
</dbReference>
<dbReference type="PRINTS" id="PR01021">
    <property type="entry name" value="OMPADOMAIN"/>
</dbReference>
<dbReference type="InterPro" id="IPR011042">
    <property type="entry name" value="6-blade_b-propeller_TolB-like"/>
</dbReference>
<dbReference type="OrthoDB" id="1488841at2"/>
<dbReference type="Pfam" id="PF07676">
    <property type="entry name" value="PD40"/>
    <property type="match status" value="4"/>
</dbReference>
<dbReference type="InterPro" id="IPR006665">
    <property type="entry name" value="OmpA-like"/>
</dbReference>
<dbReference type="SMART" id="SM00028">
    <property type="entry name" value="TPR"/>
    <property type="match status" value="3"/>
</dbReference>
<dbReference type="CDD" id="cd07185">
    <property type="entry name" value="OmpA_C-like"/>
    <property type="match status" value="1"/>
</dbReference>
<evidence type="ECO:0000256" key="3">
    <source>
        <dbReference type="ARBA" id="ARBA00023237"/>
    </source>
</evidence>
<comment type="subcellular location">
    <subcellularLocation>
        <location evidence="1">Cell outer membrane</location>
    </subcellularLocation>
</comment>
<dbReference type="PROSITE" id="PS50005">
    <property type="entry name" value="TPR"/>
    <property type="match status" value="2"/>
</dbReference>
<feature type="domain" description="OmpA-like" evidence="7">
    <location>
        <begin position="522"/>
        <end position="638"/>
    </location>
</feature>
<protein>
    <submittedName>
        <fullName evidence="8">WD40-like Beta Propeller Repeat</fullName>
    </submittedName>
</protein>
<evidence type="ECO:0000256" key="4">
    <source>
        <dbReference type="PROSITE-ProRule" id="PRU00339"/>
    </source>
</evidence>
<dbReference type="RefSeq" id="WP_089355648.1">
    <property type="nucleotide sequence ID" value="NZ_FZPD01000002.1"/>
</dbReference>
<dbReference type="SUPFAM" id="SSF103088">
    <property type="entry name" value="OmpA-like"/>
    <property type="match status" value="1"/>
</dbReference>
<dbReference type="SUPFAM" id="SSF82171">
    <property type="entry name" value="DPP6 N-terminal domain-like"/>
    <property type="match status" value="1"/>
</dbReference>
<name>A0A239GIU0_EKHLU</name>
<dbReference type="SUPFAM" id="SSF49464">
    <property type="entry name" value="Carboxypeptidase regulatory domain-like"/>
    <property type="match status" value="1"/>
</dbReference>
<dbReference type="PANTHER" id="PTHR30329">
    <property type="entry name" value="STATOR ELEMENT OF FLAGELLAR MOTOR COMPLEX"/>
    <property type="match status" value="1"/>
</dbReference>
<evidence type="ECO:0000256" key="1">
    <source>
        <dbReference type="ARBA" id="ARBA00004442"/>
    </source>
</evidence>
<dbReference type="Pfam" id="PF13414">
    <property type="entry name" value="TPR_11"/>
    <property type="match status" value="1"/>
</dbReference>
<sequence length="638" mass="71115">MRQISYSLLFVLFVFSSYGQAHRDAYRQGLQAIKFESYETAIEKFQEAVKINPQYADAWYYLGKTYDHLNRYEETIMAFRNLESVDSDYNISIYYDIAKSYIELENLRSARIYIKRYLEKASKGPKSQKLIHLAMNRLNYIDISQELREMPPNTSEPEPIASVNSVSGDYMPSVNPTGTRLYFTSVRQGGFDFKDENSAELDFGEDIYFSKLIGEEWSTPELLPKPINSMSNDFGSAFTGDGQNMVFVRCDEDGAIGSCDLYITQLNGSTWSVPVNMGNVVNDKDWDSQPTINSDGNRIIFTSRRSGGYGGSDLYMVEKNHLGLWGVAQNLGSIVNTPLTENSPFLAADGKTLYFSSTGHPGMGGADVFYTVFENGKWSTPKNLGKPINSKGNDTNFSISAAGNAYLASSRLDENNFDIFKAELPDELKPKPTIIVQGIVSNSEDKKPLSALVLIEDLNSGELIATNKSNTETGEYLVVLPAGRDYSVSANAEGFFFYSQSFELPKDTAYVEITNDIALEPIRKGTKVVLNNIFFEVGKAELKPISYVELNKAVTLMKNNKSMKIEVGGHTDNVGADANNLSLSQKRAQSVVEYMVLAGIERERLIAKGYGETVPIADNSTKEGRAKNRRTEFVIVEF</sequence>
<proteinExistence type="predicted"/>
<dbReference type="InterPro" id="IPR019734">
    <property type="entry name" value="TPR_rpt"/>
</dbReference>
<evidence type="ECO:0000259" key="7">
    <source>
        <dbReference type="PROSITE" id="PS51123"/>
    </source>
</evidence>
<evidence type="ECO:0000256" key="6">
    <source>
        <dbReference type="SAM" id="SignalP"/>
    </source>
</evidence>
<evidence type="ECO:0000256" key="5">
    <source>
        <dbReference type="PROSITE-ProRule" id="PRU00473"/>
    </source>
</evidence>
<dbReference type="GO" id="GO:0009279">
    <property type="term" value="C:cell outer membrane"/>
    <property type="evidence" value="ECO:0007669"/>
    <property type="project" value="UniProtKB-SubCell"/>
</dbReference>
<dbReference type="InterPro" id="IPR008969">
    <property type="entry name" value="CarboxyPept-like_regulatory"/>
</dbReference>
<keyword evidence="6" id="KW-0732">Signal</keyword>
<dbReference type="Gene3D" id="2.60.40.1120">
    <property type="entry name" value="Carboxypeptidase-like, regulatory domain"/>
    <property type="match status" value="1"/>
</dbReference>
<evidence type="ECO:0000256" key="2">
    <source>
        <dbReference type="ARBA" id="ARBA00023136"/>
    </source>
</evidence>